<protein>
    <recommendedName>
        <fullName evidence="4">DUF2939 domain-containing protein</fullName>
    </recommendedName>
</protein>
<organism evidence="2 3">
    <name type="scientific">Reinekea thalattae</name>
    <dbReference type="NCBI Taxonomy" id="2593301"/>
    <lineage>
        <taxon>Bacteria</taxon>
        <taxon>Pseudomonadati</taxon>
        <taxon>Pseudomonadota</taxon>
        <taxon>Gammaproteobacteria</taxon>
        <taxon>Oceanospirillales</taxon>
        <taxon>Saccharospirillaceae</taxon>
        <taxon>Reinekea</taxon>
    </lineage>
</organism>
<gene>
    <name evidence="2" type="ORF">FME95_08605</name>
</gene>
<accession>A0A5C8ZBN6</accession>
<sequence length="187" mass="20468">MNIMNKLKVTLPILLRKANIGAITPTQQPLLGIVSLGLVAVLLASSYYLYLRQIAKPNQLFERIVLAATATTPLLIDDVNQATLAAQHTEKIHQQLVSEFNSIDGIDAAIHSQALLASASDFLYSEQGFTAWINAQLQLLRQDSSDWLMNNASFNERHIQAGESCLVLTHQATGWQLSAIVDCAEGN</sequence>
<keyword evidence="3" id="KW-1185">Reference proteome</keyword>
<keyword evidence="1" id="KW-0812">Transmembrane</keyword>
<keyword evidence="1" id="KW-1133">Transmembrane helix</keyword>
<dbReference type="RefSeq" id="WP_147713979.1">
    <property type="nucleotide sequence ID" value="NZ_VKAD01000001.1"/>
</dbReference>
<keyword evidence="1" id="KW-0472">Membrane</keyword>
<reference evidence="2 3" key="1">
    <citation type="submission" date="2019-07" db="EMBL/GenBank/DDBJ databases">
        <title>Reinekea sp. strain SSH23 genome sequencing and assembly.</title>
        <authorList>
            <person name="Kim I."/>
        </authorList>
    </citation>
    <scope>NUCLEOTIDE SEQUENCE [LARGE SCALE GENOMIC DNA]</scope>
    <source>
        <strain evidence="2 3">SSH23</strain>
    </source>
</reference>
<evidence type="ECO:0000256" key="1">
    <source>
        <dbReference type="SAM" id="Phobius"/>
    </source>
</evidence>
<feature type="transmembrane region" description="Helical" evidence="1">
    <location>
        <begin position="30"/>
        <end position="50"/>
    </location>
</feature>
<dbReference type="AlphaFoldDB" id="A0A5C8ZBN6"/>
<comment type="caution">
    <text evidence="2">The sequence shown here is derived from an EMBL/GenBank/DDBJ whole genome shotgun (WGS) entry which is preliminary data.</text>
</comment>
<proteinExistence type="predicted"/>
<evidence type="ECO:0000313" key="3">
    <source>
        <dbReference type="Proteomes" id="UP000321764"/>
    </source>
</evidence>
<name>A0A5C8ZBN6_9GAMM</name>
<evidence type="ECO:0008006" key="4">
    <source>
        <dbReference type="Google" id="ProtNLM"/>
    </source>
</evidence>
<evidence type="ECO:0000313" key="2">
    <source>
        <dbReference type="EMBL" id="TXR54581.1"/>
    </source>
</evidence>
<dbReference type="Proteomes" id="UP000321764">
    <property type="component" value="Unassembled WGS sequence"/>
</dbReference>
<dbReference type="EMBL" id="VKAD01000001">
    <property type="protein sequence ID" value="TXR54581.1"/>
    <property type="molecule type" value="Genomic_DNA"/>
</dbReference>